<protein>
    <submittedName>
        <fullName evidence="6">Uncharacterized protein</fullName>
    </submittedName>
</protein>
<dbReference type="Pfam" id="PF08622">
    <property type="entry name" value="Svf1"/>
    <property type="match status" value="1"/>
</dbReference>
<dbReference type="PANTHER" id="PTHR47107:SF1">
    <property type="entry name" value="CERAMIDE-BINDING PROTEIN SVF1-RELATED"/>
    <property type="match status" value="1"/>
</dbReference>
<name>A0A2G5BDW6_COERN</name>
<evidence type="ECO:0000259" key="4">
    <source>
        <dbReference type="Pfam" id="PF08622"/>
    </source>
</evidence>
<dbReference type="InterPro" id="IPR033394">
    <property type="entry name" value="Svf1-like_C"/>
</dbReference>
<dbReference type="Pfam" id="PF17187">
    <property type="entry name" value="Svf1_C"/>
    <property type="match status" value="1"/>
</dbReference>
<comment type="subcellular location">
    <subcellularLocation>
        <location evidence="1">Cytoplasm</location>
    </subcellularLocation>
</comment>
<feature type="domain" description="Svf1-like N-terminal" evidence="4">
    <location>
        <begin position="38"/>
        <end position="189"/>
    </location>
</feature>
<dbReference type="AlphaFoldDB" id="A0A2G5BDW6"/>
<dbReference type="EMBL" id="KZ303497">
    <property type="protein sequence ID" value="PIA16897.1"/>
    <property type="molecule type" value="Genomic_DNA"/>
</dbReference>
<keyword evidence="7" id="KW-1185">Reference proteome</keyword>
<dbReference type="OrthoDB" id="2590239at2759"/>
<dbReference type="InterPro" id="IPR051385">
    <property type="entry name" value="Ceramide-binding_SVF1"/>
</dbReference>
<evidence type="ECO:0000256" key="3">
    <source>
        <dbReference type="ARBA" id="ARBA00022490"/>
    </source>
</evidence>
<reference evidence="6 7" key="1">
    <citation type="journal article" date="2015" name="Genome Biol. Evol.">
        <title>Phylogenomic analyses indicate that early fungi evolved digesting cell walls of algal ancestors of land plants.</title>
        <authorList>
            <person name="Chang Y."/>
            <person name="Wang S."/>
            <person name="Sekimoto S."/>
            <person name="Aerts A.L."/>
            <person name="Choi C."/>
            <person name="Clum A."/>
            <person name="LaButti K.M."/>
            <person name="Lindquist E.A."/>
            <person name="Yee Ngan C."/>
            <person name="Ohm R.A."/>
            <person name="Salamov A.A."/>
            <person name="Grigoriev I.V."/>
            <person name="Spatafora J.W."/>
            <person name="Berbee M.L."/>
        </authorList>
    </citation>
    <scope>NUCLEOTIDE SEQUENCE [LARGE SCALE GENOMIC DNA]</scope>
    <source>
        <strain evidence="6 7">NRRL 1564</strain>
    </source>
</reference>
<gene>
    <name evidence="6" type="ORF">COEREDRAFT_86656</name>
</gene>
<comment type="similarity">
    <text evidence="2">Belongs to the SVF1 family.</text>
</comment>
<feature type="domain" description="Svf1-like C-terminal" evidence="5">
    <location>
        <begin position="196"/>
        <end position="368"/>
    </location>
</feature>
<evidence type="ECO:0000259" key="5">
    <source>
        <dbReference type="Pfam" id="PF17187"/>
    </source>
</evidence>
<evidence type="ECO:0000256" key="2">
    <source>
        <dbReference type="ARBA" id="ARBA00009069"/>
    </source>
</evidence>
<evidence type="ECO:0000256" key="1">
    <source>
        <dbReference type="ARBA" id="ARBA00004496"/>
    </source>
</evidence>
<evidence type="ECO:0000313" key="6">
    <source>
        <dbReference type="EMBL" id="PIA16897.1"/>
    </source>
</evidence>
<dbReference type="Proteomes" id="UP000242474">
    <property type="component" value="Unassembled WGS sequence"/>
</dbReference>
<evidence type="ECO:0000313" key="7">
    <source>
        <dbReference type="Proteomes" id="UP000242474"/>
    </source>
</evidence>
<keyword evidence="3" id="KW-0963">Cytoplasm</keyword>
<proteinExistence type="inferred from homology"/>
<dbReference type="GO" id="GO:0006979">
    <property type="term" value="P:response to oxidative stress"/>
    <property type="evidence" value="ECO:0007669"/>
    <property type="project" value="InterPro"/>
</dbReference>
<accession>A0A2G5BDW6</accession>
<organism evidence="6 7">
    <name type="scientific">Coemansia reversa (strain ATCC 12441 / NRRL 1564)</name>
    <dbReference type="NCBI Taxonomy" id="763665"/>
    <lineage>
        <taxon>Eukaryota</taxon>
        <taxon>Fungi</taxon>
        <taxon>Fungi incertae sedis</taxon>
        <taxon>Zoopagomycota</taxon>
        <taxon>Kickxellomycotina</taxon>
        <taxon>Kickxellomycetes</taxon>
        <taxon>Kickxellales</taxon>
        <taxon>Kickxellaceae</taxon>
        <taxon>Coemansia</taxon>
    </lineage>
</organism>
<dbReference type="PANTHER" id="PTHR47107">
    <property type="entry name" value="SVF1-LIKE PROTEIN YDR222W-RELATED"/>
    <property type="match status" value="1"/>
</dbReference>
<dbReference type="InterPro" id="IPR013931">
    <property type="entry name" value="Svf1-like_N"/>
</dbReference>
<sequence>MVHKKTITAASLVQEGHPIATQAVPADFAWLRDSTGSETQTLHFHLENGCTGYVQIAWAYLALTTTIQTNAMFALPGQPCVFETHNGHNLKVKNNSQEYECKGLAMSWNKDYTKLSIKYTAGRERSPKGATATLEFVRKSDGYKIGDGKNYIGDGIAQHSFYPTGEVTAQGEVGGTKFESKGLAMFVHAHSGNIMPYNVGAEWNTVFFVGHPESIPVDQRTTANSSTYHVLQYTTPKSYGSVSCSNAGLTDSNGLRAIFSNTQVEHHDLVEDKNGSGYSLPDRVVFTSTGKTVDGKSAKVVFDSKPTQRLHDIDVLREMPYVLRRLVQALITKPFVFERLEKDTKVRIEIEGEEPYTLVGVAFDELTLMK</sequence>
<dbReference type="GO" id="GO:0005737">
    <property type="term" value="C:cytoplasm"/>
    <property type="evidence" value="ECO:0007669"/>
    <property type="project" value="UniProtKB-SubCell"/>
</dbReference>